<evidence type="ECO:0000256" key="1">
    <source>
        <dbReference type="ARBA" id="ARBA00004651"/>
    </source>
</evidence>
<dbReference type="Pfam" id="PF07690">
    <property type="entry name" value="MFS_1"/>
    <property type="match status" value="1"/>
</dbReference>
<gene>
    <name evidence="8" type="ORF">D9Q81_01125</name>
</gene>
<name>A0A429G9Y6_9CREN</name>
<dbReference type="GO" id="GO:0022857">
    <property type="term" value="F:transmembrane transporter activity"/>
    <property type="evidence" value="ECO:0007669"/>
    <property type="project" value="InterPro"/>
</dbReference>
<sequence length="420" mass="45749">MRDTPLLPLLARLTLFYLYFFNYCEGGGPLNNKEVYKAIILFGVVSFLGDVIYEGARGIIPSYLAYLGASAFLVGLISGVTEFIGISFRFISGFLVDLSKSYWTFYILGYALIVSIPLLGLSNSLQIAVILILIERIAKGIRAPARDSLISFVSRGMGPGKAFGIHEALDQIGAVTGPLIMGLILLYSNNYSLAFLGSLIPYLFLITSVLYIYRRYSWASPSEGGGGKLSLKYERSFWMYNIAVFLNMISLIHVSLIVLSSSLTFNPGMAALLYMLIQLVDTASALVAGFMFDRYGRAFLYIPFALSIAPSCLTLLGGGSNIVLAAITFGIILGMQESIYRAAISTLVPENQRGSAYGIFNAVYGVGNLISAPIFGYLIQSKMISLGIYYTIIGQLLAIIVLFLSLGRKERSSGPQNELS</sequence>
<feature type="domain" description="Major facilitator superfamily (MFS) profile" evidence="7">
    <location>
        <begin position="35"/>
        <end position="412"/>
    </location>
</feature>
<feature type="transmembrane region" description="Helical" evidence="6">
    <location>
        <begin position="356"/>
        <end position="380"/>
    </location>
</feature>
<feature type="transmembrane region" description="Helical" evidence="6">
    <location>
        <begin position="322"/>
        <end position="344"/>
    </location>
</feature>
<dbReference type="SUPFAM" id="SSF103473">
    <property type="entry name" value="MFS general substrate transporter"/>
    <property type="match status" value="1"/>
</dbReference>
<dbReference type="InterPro" id="IPR020846">
    <property type="entry name" value="MFS_dom"/>
</dbReference>
<dbReference type="InterPro" id="IPR052425">
    <property type="entry name" value="Uncharacterized_MFS-type"/>
</dbReference>
<feature type="transmembrane region" description="Helical" evidence="6">
    <location>
        <begin position="65"/>
        <end position="91"/>
    </location>
</feature>
<evidence type="ECO:0000313" key="9">
    <source>
        <dbReference type="Proteomes" id="UP000278149"/>
    </source>
</evidence>
<dbReference type="AlphaFoldDB" id="A0A429G9Y6"/>
<organism evidence="8 9">
    <name type="scientific">Candidatus Korarchaeum cryptofilum</name>
    <dbReference type="NCBI Taxonomy" id="498846"/>
    <lineage>
        <taxon>Archaea</taxon>
        <taxon>Thermoproteota</taxon>
        <taxon>Candidatus Korarchaeia</taxon>
        <taxon>Candidatus Korarchaeales</taxon>
        <taxon>Candidatus Korarchaeaceae</taxon>
        <taxon>Candidatus Korarchaeum</taxon>
    </lineage>
</organism>
<dbReference type="EMBL" id="RCOR01000006">
    <property type="protein sequence ID" value="RSN70638.1"/>
    <property type="molecule type" value="Genomic_DNA"/>
</dbReference>
<evidence type="ECO:0000313" key="8">
    <source>
        <dbReference type="EMBL" id="RSN70638.1"/>
    </source>
</evidence>
<dbReference type="GO" id="GO:0005886">
    <property type="term" value="C:plasma membrane"/>
    <property type="evidence" value="ECO:0007669"/>
    <property type="project" value="UniProtKB-SubCell"/>
</dbReference>
<comment type="subcellular location">
    <subcellularLocation>
        <location evidence="1">Cell membrane</location>
        <topology evidence="1">Multi-pass membrane protein</topology>
    </subcellularLocation>
</comment>
<keyword evidence="3 6" id="KW-0812">Transmembrane</keyword>
<dbReference type="Proteomes" id="UP000278149">
    <property type="component" value="Unassembled WGS sequence"/>
</dbReference>
<evidence type="ECO:0000256" key="3">
    <source>
        <dbReference type="ARBA" id="ARBA00022692"/>
    </source>
</evidence>
<feature type="transmembrane region" description="Helical" evidence="6">
    <location>
        <begin position="103"/>
        <end position="134"/>
    </location>
</feature>
<evidence type="ECO:0000256" key="4">
    <source>
        <dbReference type="ARBA" id="ARBA00022989"/>
    </source>
</evidence>
<dbReference type="InterPro" id="IPR011701">
    <property type="entry name" value="MFS"/>
</dbReference>
<reference evidence="8 9" key="1">
    <citation type="submission" date="2018-10" db="EMBL/GenBank/DDBJ databases">
        <title>Co-occurring genomic capacity for anaerobic methane metabolism and dissimilatory sulfite reduction discovered in the Korarchaeota.</title>
        <authorList>
            <person name="Mckay L.J."/>
            <person name="Dlakic M."/>
            <person name="Fields M.W."/>
            <person name="Delmont T.O."/>
            <person name="Eren A.M."/>
            <person name="Jay Z.J."/>
            <person name="Klingelsmith K.B."/>
            <person name="Rusch D.B."/>
            <person name="Inskeep W.P."/>
        </authorList>
    </citation>
    <scope>NUCLEOTIDE SEQUENCE [LARGE SCALE GENOMIC DNA]</scope>
    <source>
        <strain evidence="8 9">WS</strain>
    </source>
</reference>
<evidence type="ECO:0000256" key="6">
    <source>
        <dbReference type="SAM" id="Phobius"/>
    </source>
</evidence>
<evidence type="ECO:0000256" key="2">
    <source>
        <dbReference type="ARBA" id="ARBA00022475"/>
    </source>
</evidence>
<dbReference type="InterPro" id="IPR036259">
    <property type="entry name" value="MFS_trans_sf"/>
</dbReference>
<feature type="transmembrane region" description="Helical" evidence="6">
    <location>
        <begin position="193"/>
        <end position="213"/>
    </location>
</feature>
<feature type="transmembrane region" description="Helical" evidence="6">
    <location>
        <begin position="7"/>
        <end position="23"/>
    </location>
</feature>
<dbReference type="Gene3D" id="1.20.1250.20">
    <property type="entry name" value="MFS general substrate transporter like domains"/>
    <property type="match status" value="2"/>
</dbReference>
<dbReference type="CDD" id="cd17370">
    <property type="entry name" value="MFS_MJ1317_like"/>
    <property type="match status" value="1"/>
</dbReference>
<accession>A0A429G9Y6</accession>
<feature type="transmembrane region" description="Helical" evidence="6">
    <location>
        <begin position="271"/>
        <end position="292"/>
    </location>
</feature>
<keyword evidence="5 6" id="KW-0472">Membrane</keyword>
<keyword evidence="4 6" id="KW-1133">Transmembrane helix</keyword>
<protein>
    <submittedName>
        <fullName evidence="8">MFS transporter</fullName>
    </submittedName>
</protein>
<comment type="caution">
    <text evidence="8">The sequence shown here is derived from an EMBL/GenBank/DDBJ whole genome shotgun (WGS) entry which is preliminary data.</text>
</comment>
<feature type="transmembrane region" description="Helical" evidence="6">
    <location>
        <begin position="168"/>
        <end position="187"/>
    </location>
</feature>
<feature type="transmembrane region" description="Helical" evidence="6">
    <location>
        <begin position="35"/>
        <end position="53"/>
    </location>
</feature>
<evidence type="ECO:0000256" key="5">
    <source>
        <dbReference type="ARBA" id="ARBA00023136"/>
    </source>
</evidence>
<dbReference type="PANTHER" id="PTHR42688:SF1">
    <property type="entry name" value="BLR5212 PROTEIN"/>
    <property type="match status" value="1"/>
</dbReference>
<dbReference type="PANTHER" id="PTHR42688">
    <property type="entry name" value="CONSERVED PROTEIN"/>
    <property type="match status" value="1"/>
</dbReference>
<feature type="transmembrane region" description="Helical" evidence="6">
    <location>
        <begin position="299"/>
        <end position="316"/>
    </location>
</feature>
<evidence type="ECO:0000259" key="7">
    <source>
        <dbReference type="PROSITE" id="PS50850"/>
    </source>
</evidence>
<proteinExistence type="predicted"/>
<feature type="transmembrane region" description="Helical" evidence="6">
    <location>
        <begin position="386"/>
        <end position="406"/>
    </location>
</feature>
<feature type="transmembrane region" description="Helical" evidence="6">
    <location>
        <begin position="237"/>
        <end position="259"/>
    </location>
</feature>
<keyword evidence="2" id="KW-1003">Cell membrane</keyword>
<dbReference type="PROSITE" id="PS50850">
    <property type="entry name" value="MFS"/>
    <property type="match status" value="1"/>
</dbReference>